<proteinExistence type="predicted"/>
<protein>
    <submittedName>
        <fullName evidence="1">Uncharacterized protein</fullName>
    </submittedName>
</protein>
<accession>A0ABQ4ZD95</accession>
<dbReference type="Proteomes" id="UP001151760">
    <property type="component" value="Unassembled WGS sequence"/>
</dbReference>
<organism evidence="1 2">
    <name type="scientific">Tanacetum coccineum</name>
    <dbReference type="NCBI Taxonomy" id="301880"/>
    <lineage>
        <taxon>Eukaryota</taxon>
        <taxon>Viridiplantae</taxon>
        <taxon>Streptophyta</taxon>
        <taxon>Embryophyta</taxon>
        <taxon>Tracheophyta</taxon>
        <taxon>Spermatophyta</taxon>
        <taxon>Magnoliopsida</taxon>
        <taxon>eudicotyledons</taxon>
        <taxon>Gunneridae</taxon>
        <taxon>Pentapetalae</taxon>
        <taxon>asterids</taxon>
        <taxon>campanulids</taxon>
        <taxon>Asterales</taxon>
        <taxon>Asteraceae</taxon>
        <taxon>Asteroideae</taxon>
        <taxon>Anthemideae</taxon>
        <taxon>Anthemidinae</taxon>
        <taxon>Tanacetum</taxon>
    </lineage>
</organism>
<dbReference type="EMBL" id="BQNB010011203">
    <property type="protein sequence ID" value="GJS87506.1"/>
    <property type="molecule type" value="Genomic_DNA"/>
</dbReference>
<keyword evidence="2" id="KW-1185">Reference proteome</keyword>
<reference evidence="1" key="2">
    <citation type="submission" date="2022-01" db="EMBL/GenBank/DDBJ databases">
        <authorList>
            <person name="Yamashiro T."/>
            <person name="Shiraishi A."/>
            <person name="Satake H."/>
            <person name="Nakayama K."/>
        </authorList>
    </citation>
    <scope>NUCLEOTIDE SEQUENCE</scope>
</reference>
<gene>
    <name evidence="1" type="ORF">Tco_0770142</name>
</gene>
<name>A0ABQ4ZD95_9ASTR</name>
<evidence type="ECO:0000313" key="2">
    <source>
        <dbReference type="Proteomes" id="UP001151760"/>
    </source>
</evidence>
<reference evidence="1" key="1">
    <citation type="journal article" date="2022" name="Int. J. Mol. Sci.">
        <title>Draft Genome of Tanacetum Coccineum: Genomic Comparison of Closely Related Tanacetum-Family Plants.</title>
        <authorList>
            <person name="Yamashiro T."/>
            <person name="Shiraishi A."/>
            <person name="Nakayama K."/>
            <person name="Satake H."/>
        </authorList>
    </citation>
    <scope>NUCLEOTIDE SEQUENCE</scope>
</reference>
<sequence>MEDSWKSMDLNKFVVKDDMIDCVLNKYGSKWQVHDAIADDILDDLLKREWEKHQRVKYDKRKATKIKILELLEQRIEKVGKHLNKEKQIMDINKEKENGDGKSCVVGLSFIMIIFDWEYEVYAWGCELTCLLPAATTVGIPVIICRISKNLLDRVSQLR</sequence>
<evidence type="ECO:0000313" key="1">
    <source>
        <dbReference type="EMBL" id="GJS87506.1"/>
    </source>
</evidence>
<comment type="caution">
    <text evidence="1">The sequence shown here is derived from an EMBL/GenBank/DDBJ whole genome shotgun (WGS) entry which is preliminary data.</text>
</comment>